<dbReference type="EMBL" id="SNRY01006747">
    <property type="protein sequence ID" value="KAA6311889.1"/>
    <property type="molecule type" value="Genomic_DNA"/>
</dbReference>
<dbReference type="AlphaFoldDB" id="A0A5J4PT50"/>
<feature type="transmembrane region" description="Helical" evidence="1">
    <location>
        <begin position="87"/>
        <end position="109"/>
    </location>
</feature>
<feature type="transmembrane region" description="Helical" evidence="1">
    <location>
        <begin position="7"/>
        <end position="27"/>
    </location>
</feature>
<protein>
    <submittedName>
        <fullName evidence="2">Uncharacterized protein</fullName>
    </submittedName>
</protein>
<gene>
    <name evidence="2" type="ORF">EZS27_037076</name>
</gene>
<evidence type="ECO:0000256" key="1">
    <source>
        <dbReference type="SAM" id="Phobius"/>
    </source>
</evidence>
<feature type="transmembrane region" description="Helical" evidence="1">
    <location>
        <begin position="121"/>
        <end position="139"/>
    </location>
</feature>
<keyword evidence="1" id="KW-0812">Transmembrane</keyword>
<name>A0A5J4PT50_9ZZZZ</name>
<reference evidence="2" key="1">
    <citation type="submission" date="2019-03" db="EMBL/GenBank/DDBJ databases">
        <title>Single cell metagenomics reveals metabolic interactions within the superorganism composed of flagellate Streblomastix strix and complex community of Bacteroidetes bacteria on its surface.</title>
        <authorList>
            <person name="Treitli S.C."/>
            <person name="Kolisko M."/>
            <person name="Husnik F."/>
            <person name="Keeling P."/>
            <person name="Hampl V."/>
        </authorList>
    </citation>
    <scope>NUCLEOTIDE SEQUENCE</scope>
    <source>
        <strain evidence="2">STM</strain>
    </source>
</reference>
<comment type="caution">
    <text evidence="2">The sequence shown here is derived from an EMBL/GenBank/DDBJ whole genome shotgun (WGS) entry which is preliminary data.</text>
</comment>
<keyword evidence="1" id="KW-1133">Transmembrane helix</keyword>
<proteinExistence type="predicted"/>
<organism evidence="2">
    <name type="scientific">termite gut metagenome</name>
    <dbReference type="NCBI Taxonomy" id="433724"/>
    <lineage>
        <taxon>unclassified sequences</taxon>
        <taxon>metagenomes</taxon>
        <taxon>organismal metagenomes</taxon>
    </lineage>
</organism>
<evidence type="ECO:0000313" key="2">
    <source>
        <dbReference type="EMBL" id="KAA6311889.1"/>
    </source>
</evidence>
<accession>A0A5J4PT50</accession>
<keyword evidence="1" id="KW-0472">Membrane</keyword>
<sequence>MYIEYCSCLLCFILQMVYRFYIFYYIIQVASYNINILSKVYPQIKAICPNKAPSCILSWNIPSLYDKRKNSFRVIFRVGYLESYKTFIIFVLSKPPTIMVSIHFVTHLLPNKRAIYDKNIIINLLQIQISLIGLFFFTLRCSTLKKAPISQRGSPFGILRMDSFRESDYQTTNVSKCS</sequence>